<gene>
    <name evidence="1" type="ORF">GGR91_000303</name>
</gene>
<protein>
    <recommendedName>
        <fullName evidence="3">Phosphatidate cytidylyltransferase</fullName>
    </recommendedName>
</protein>
<evidence type="ECO:0008006" key="3">
    <source>
        <dbReference type="Google" id="ProtNLM"/>
    </source>
</evidence>
<dbReference type="RefSeq" id="WP_183939384.1">
    <property type="nucleotide sequence ID" value="NZ_BAABBG010000001.1"/>
</dbReference>
<dbReference type="Proteomes" id="UP000581447">
    <property type="component" value="Unassembled WGS sequence"/>
</dbReference>
<comment type="caution">
    <text evidence="1">The sequence shown here is derived from an EMBL/GenBank/DDBJ whole genome shotgun (WGS) entry which is preliminary data.</text>
</comment>
<keyword evidence="2" id="KW-1185">Reference proteome</keyword>
<proteinExistence type="predicted"/>
<organism evidence="1 2">
    <name type="scientific">Sphingorhabdus rigui</name>
    <dbReference type="NCBI Taxonomy" id="1282858"/>
    <lineage>
        <taxon>Bacteria</taxon>
        <taxon>Pseudomonadati</taxon>
        <taxon>Pseudomonadota</taxon>
        <taxon>Alphaproteobacteria</taxon>
        <taxon>Sphingomonadales</taxon>
        <taxon>Sphingomonadaceae</taxon>
        <taxon>Sphingorhabdus</taxon>
    </lineage>
</organism>
<accession>A0A840AWV0</accession>
<dbReference type="AlphaFoldDB" id="A0A840AWV0"/>
<evidence type="ECO:0000313" key="2">
    <source>
        <dbReference type="Proteomes" id="UP000581447"/>
    </source>
</evidence>
<dbReference type="EMBL" id="JACIEA010000001">
    <property type="protein sequence ID" value="MBB3942081.1"/>
    <property type="molecule type" value="Genomic_DNA"/>
</dbReference>
<sequence length="307" mass="34206">MLSLTQLVAEELAVPAQQGASDFAAHIAAQYGTAARAVLFYGSCLRSEQLEGEMLDFYLIVSDYQSAYGRGWLATWNRRLPPNVFPFQHGDLVAKVAILSEADFHHLNRPAASAVSVWARFAQPSRLVWCADEDARQSAVLAISGAAPTLLNAALAFAEREANVLDLWQSGFQMTYGAELRAERKDRPSSVISFDPDRYVRFGRAALQHITIAHEVRGDKIVIMPDPDGHIVQEKRRWPALRRRGKLLTVARLAKAAFTYAGGIDYLAWKINRHAGTHIIVRPWQRKWPLIAALFLVPKLLAKGAVR</sequence>
<name>A0A840AWV0_9SPHN</name>
<evidence type="ECO:0000313" key="1">
    <source>
        <dbReference type="EMBL" id="MBB3942081.1"/>
    </source>
</evidence>
<reference evidence="1 2" key="1">
    <citation type="submission" date="2020-08" db="EMBL/GenBank/DDBJ databases">
        <title>Genomic Encyclopedia of Type Strains, Phase IV (KMG-IV): sequencing the most valuable type-strain genomes for metagenomic binning, comparative biology and taxonomic classification.</title>
        <authorList>
            <person name="Goeker M."/>
        </authorList>
    </citation>
    <scope>NUCLEOTIDE SEQUENCE [LARGE SCALE GENOMIC DNA]</scope>
    <source>
        <strain evidence="1 2">DSM 29050</strain>
    </source>
</reference>